<dbReference type="SUPFAM" id="SSF52374">
    <property type="entry name" value="Nucleotidylyl transferase"/>
    <property type="match status" value="1"/>
</dbReference>
<evidence type="ECO:0000313" key="20">
    <source>
        <dbReference type="Proteomes" id="UP000070544"/>
    </source>
</evidence>
<accession>A0A139AY75</accession>
<comment type="similarity">
    <text evidence="5 17">Belongs to the eukaryotic NMN adenylyltransferase family.</text>
</comment>
<comment type="cofactor">
    <cofactor evidence="1">
        <name>Mg(2+)</name>
        <dbReference type="ChEBI" id="CHEBI:18420"/>
    </cofactor>
</comment>
<sequence>MSLMDGYTFPRSKLSKVLLDSTKEPLVLVACGSYSPITLLHLRLFELARDHITAFQPQYELVGGYFSPVSDAYGKKGLASSNHRIKMCRLGTANSTWIDVDDWEARTPEYTRTAFVLDHFDEQINSKGGIMMSDGGYKRAHIMLLSGGDLIESFAVPKLWADEDVDRITRDYGCFVIERAGSNVNEFMMQNDIVWANRTNIHIVKQLVQNDISSTRIRLLRKRLQSIKYLVPDSVEEYVVRNRLWEN</sequence>
<protein>
    <recommendedName>
        <fullName evidence="17">Nicotinamide-nucleotide adenylyltransferase</fullName>
        <ecNumber evidence="17">2.7.7.1</ecNumber>
        <ecNumber evidence="17">2.7.7.18</ecNumber>
    </recommendedName>
</protein>
<dbReference type="InterPro" id="IPR004821">
    <property type="entry name" value="Cyt_trans-like"/>
</dbReference>
<evidence type="ECO:0000259" key="18">
    <source>
        <dbReference type="Pfam" id="PF01467"/>
    </source>
</evidence>
<feature type="domain" description="Cytidyltransferase-like" evidence="18">
    <location>
        <begin position="29"/>
        <end position="218"/>
    </location>
</feature>
<evidence type="ECO:0000256" key="9">
    <source>
        <dbReference type="ARBA" id="ARBA00022695"/>
    </source>
</evidence>
<evidence type="ECO:0000256" key="13">
    <source>
        <dbReference type="ARBA" id="ARBA00023128"/>
    </source>
</evidence>
<keyword evidence="8 17" id="KW-0808">Transferase</keyword>
<dbReference type="EC" id="2.7.7.18" evidence="17"/>
<keyword evidence="10 17" id="KW-0547">Nucleotide-binding</keyword>
<dbReference type="Gene3D" id="3.40.50.620">
    <property type="entry name" value="HUPs"/>
    <property type="match status" value="1"/>
</dbReference>
<dbReference type="NCBIfam" id="TIGR00482">
    <property type="entry name" value="nicotinate (nicotinamide) nucleotide adenylyltransferase"/>
    <property type="match status" value="1"/>
</dbReference>
<dbReference type="Pfam" id="PF01467">
    <property type="entry name" value="CTP_transf_like"/>
    <property type="match status" value="1"/>
</dbReference>
<dbReference type="GO" id="GO:0009435">
    <property type="term" value="P:NAD+ biosynthetic process"/>
    <property type="evidence" value="ECO:0007669"/>
    <property type="project" value="UniProtKB-UniPathway"/>
</dbReference>
<dbReference type="CDD" id="cd09286">
    <property type="entry name" value="NMNAT_Eukarya"/>
    <property type="match status" value="1"/>
</dbReference>
<evidence type="ECO:0000256" key="4">
    <source>
        <dbReference type="ARBA" id="ARBA00005019"/>
    </source>
</evidence>
<evidence type="ECO:0000256" key="1">
    <source>
        <dbReference type="ARBA" id="ARBA00001946"/>
    </source>
</evidence>
<comment type="subunit">
    <text evidence="6">Homotetramer.</text>
</comment>
<evidence type="ECO:0000256" key="12">
    <source>
        <dbReference type="ARBA" id="ARBA00023027"/>
    </source>
</evidence>
<comment type="catalytic activity">
    <reaction evidence="14 17">
        <text>nicotinate beta-D-ribonucleotide + ATP + H(+) = deamido-NAD(+) + diphosphate</text>
        <dbReference type="Rhea" id="RHEA:22860"/>
        <dbReference type="ChEBI" id="CHEBI:15378"/>
        <dbReference type="ChEBI" id="CHEBI:30616"/>
        <dbReference type="ChEBI" id="CHEBI:33019"/>
        <dbReference type="ChEBI" id="CHEBI:57502"/>
        <dbReference type="ChEBI" id="CHEBI:58437"/>
        <dbReference type="EC" id="2.7.7.18"/>
    </reaction>
</comment>
<name>A0A139AY75_GONPJ</name>
<proteinExistence type="inferred from homology"/>
<evidence type="ECO:0000256" key="6">
    <source>
        <dbReference type="ARBA" id="ARBA00011881"/>
    </source>
</evidence>
<dbReference type="UniPathway" id="UPA00253">
    <property type="reaction ID" value="UER00332"/>
</dbReference>
<dbReference type="STRING" id="1344416.A0A139AY75"/>
<gene>
    <name evidence="19" type="ORF">M427DRAFT_275800</name>
</gene>
<feature type="non-terminal residue" evidence="19">
    <location>
        <position position="1"/>
    </location>
</feature>
<evidence type="ECO:0000256" key="7">
    <source>
        <dbReference type="ARBA" id="ARBA00022642"/>
    </source>
</evidence>
<dbReference type="InterPro" id="IPR045094">
    <property type="entry name" value="NMNAT_euk"/>
</dbReference>
<comment type="catalytic activity">
    <reaction evidence="15 17">
        <text>beta-nicotinamide D-ribonucleotide + ATP + H(+) = diphosphate + NAD(+)</text>
        <dbReference type="Rhea" id="RHEA:21360"/>
        <dbReference type="ChEBI" id="CHEBI:14649"/>
        <dbReference type="ChEBI" id="CHEBI:15378"/>
        <dbReference type="ChEBI" id="CHEBI:30616"/>
        <dbReference type="ChEBI" id="CHEBI:33019"/>
        <dbReference type="ChEBI" id="CHEBI:57540"/>
        <dbReference type="EC" id="2.7.7.1"/>
    </reaction>
</comment>
<dbReference type="InterPro" id="IPR014729">
    <property type="entry name" value="Rossmann-like_a/b/a_fold"/>
</dbReference>
<evidence type="ECO:0000256" key="3">
    <source>
        <dbReference type="ARBA" id="ARBA00004658"/>
    </source>
</evidence>
<dbReference type="EMBL" id="KQ965732">
    <property type="protein sequence ID" value="KXS21654.1"/>
    <property type="molecule type" value="Genomic_DNA"/>
</dbReference>
<evidence type="ECO:0000256" key="15">
    <source>
        <dbReference type="ARBA" id="ARBA00049001"/>
    </source>
</evidence>
<dbReference type="GO" id="GO:0004515">
    <property type="term" value="F:nicotinate-nucleotide adenylyltransferase activity"/>
    <property type="evidence" value="ECO:0007669"/>
    <property type="project" value="UniProtKB-EC"/>
</dbReference>
<keyword evidence="9 17" id="KW-0548">Nucleotidyltransferase</keyword>
<dbReference type="GO" id="GO:0005759">
    <property type="term" value="C:mitochondrial matrix"/>
    <property type="evidence" value="ECO:0007669"/>
    <property type="project" value="UniProtKB-ARBA"/>
</dbReference>
<evidence type="ECO:0000256" key="11">
    <source>
        <dbReference type="ARBA" id="ARBA00022840"/>
    </source>
</evidence>
<comment type="subcellular location">
    <subcellularLocation>
        <location evidence="2">Mitochondrion</location>
    </subcellularLocation>
</comment>
<evidence type="ECO:0000256" key="16">
    <source>
        <dbReference type="ARBA" id="ARBA00093425"/>
    </source>
</evidence>
<evidence type="ECO:0000256" key="5">
    <source>
        <dbReference type="ARBA" id="ARBA00007064"/>
    </source>
</evidence>
<dbReference type="PANTHER" id="PTHR12039">
    <property type="entry name" value="NICOTINAMIDE MONONUCLEOTIDE ADENYLYLTRANSFERASE"/>
    <property type="match status" value="1"/>
</dbReference>
<comment type="function">
    <text evidence="16">Catalyzes the formation of NAD(+) from nicotinamide mononucleotide (NMN) and ATP. Can also use the deamidated form; nicotinic acid mononucleotide (NaMN) as substrate with the same efficiency. Can use triazofurin monophosphate (TrMP) as substrate. Can also use GTP and ITP as nucleotide donors. Also catalyzes the reverse reaction, i.e. the pyrophosphorolytic cleavage of NAD(+). For the pyrophosphorolytic activity, can use NAD(+), NADH, NaAD, nicotinic acid adenine dinucleotide phosphate (NHD), nicotinamide guanine dinucleotide (NGD) as substrates. Fails to cleave phosphorylated dinucleotides NADP(+), NADPH and NaADP(+). Protects against axonal degeneration following injury. May be involved in the maintenance of axonal integrity. Also functions as a stress-response chaperone protein that prevents toxic aggregation of proteins; this function may be independent of its NAD(+) synthesis activity.</text>
</comment>
<dbReference type="InterPro" id="IPR005248">
    <property type="entry name" value="NadD/NMNAT"/>
</dbReference>
<keyword evidence="11 17" id="KW-0067">ATP-binding</keyword>
<dbReference type="EC" id="2.7.7.1" evidence="17"/>
<organism evidence="19 20">
    <name type="scientific">Gonapodya prolifera (strain JEL478)</name>
    <name type="common">Monoblepharis prolifera</name>
    <dbReference type="NCBI Taxonomy" id="1344416"/>
    <lineage>
        <taxon>Eukaryota</taxon>
        <taxon>Fungi</taxon>
        <taxon>Fungi incertae sedis</taxon>
        <taxon>Chytridiomycota</taxon>
        <taxon>Chytridiomycota incertae sedis</taxon>
        <taxon>Monoblepharidomycetes</taxon>
        <taxon>Monoblepharidales</taxon>
        <taxon>Gonapodyaceae</taxon>
        <taxon>Gonapodya</taxon>
    </lineage>
</organism>
<keyword evidence="7 17" id="KW-0662">Pyridine nucleotide biosynthesis</keyword>
<reference evidence="19 20" key="1">
    <citation type="journal article" date="2015" name="Genome Biol. Evol.">
        <title>Phylogenomic analyses indicate that early fungi evolved digesting cell walls of algal ancestors of land plants.</title>
        <authorList>
            <person name="Chang Y."/>
            <person name="Wang S."/>
            <person name="Sekimoto S."/>
            <person name="Aerts A.L."/>
            <person name="Choi C."/>
            <person name="Clum A."/>
            <person name="LaButti K.M."/>
            <person name="Lindquist E.A."/>
            <person name="Yee Ngan C."/>
            <person name="Ohm R.A."/>
            <person name="Salamov A.A."/>
            <person name="Grigoriev I.V."/>
            <person name="Spatafora J.W."/>
            <person name="Berbee M.L."/>
        </authorList>
    </citation>
    <scope>NUCLEOTIDE SEQUENCE [LARGE SCALE GENOMIC DNA]</scope>
    <source>
        <strain evidence="19 20">JEL478</strain>
    </source>
</reference>
<dbReference type="GO" id="GO:0000309">
    <property type="term" value="F:nicotinamide-nucleotide adenylyltransferase activity"/>
    <property type="evidence" value="ECO:0007669"/>
    <property type="project" value="UniProtKB-EC"/>
</dbReference>
<evidence type="ECO:0000256" key="2">
    <source>
        <dbReference type="ARBA" id="ARBA00004173"/>
    </source>
</evidence>
<evidence type="ECO:0000256" key="10">
    <source>
        <dbReference type="ARBA" id="ARBA00022741"/>
    </source>
</evidence>
<keyword evidence="13" id="KW-0496">Mitochondrion</keyword>
<evidence type="ECO:0000256" key="8">
    <source>
        <dbReference type="ARBA" id="ARBA00022679"/>
    </source>
</evidence>
<dbReference type="OMA" id="QPWKENI"/>
<dbReference type="InterPro" id="IPR051182">
    <property type="entry name" value="Euk_NMN_adenylyltrnsfrase"/>
</dbReference>
<dbReference type="AlphaFoldDB" id="A0A139AY75"/>
<dbReference type="OrthoDB" id="422187at2759"/>
<evidence type="ECO:0000256" key="14">
    <source>
        <dbReference type="ARBA" id="ARBA00048721"/>
    </source>
</evidence>
<evidence type="ECO:0000313" key="19">
    <source>
        <dbReference type="EMBL" id="KXS21654.1"/>
    </source>
</evidence>
<dbReference type="GO" id="GO:0005524">
    <property type="term" value="F:ATP binding"/>
    <property type="evidence" value="ECO:0007669"/>
    <property type="project" value="UniProtKB-KW"/>
</dbReference>
<keyword evidence="20" id="KW-1185">Reference proteome</keyword>
<dbReference type="FunFam" id="3.40.50.620:FF:000221">
    <property type="entry name" value="Nicotinamide/nicotinic acid mononucleotide adenylyltransferase 3"/>
    <property type="match status" value="1"/>
</dbReference>
<evidence type="ECO:0000256" key="17">
    <source>
        <dbReference type="RuleBase" id="RU362021"/>
    </source>
</evidence>
<keyword evidence="12 17" id="KW-0520">NAD</keyword>
<comment type="pathway">
    <text evidence="4">Cofactor biosynthesis; NAD(+) biosynthesis; deamido-NAD(+) from nicotinate D-ribonucleotide: step 1/1.</text>
</comment>
<dbReference type="PANTHER" id="PTHR12039:SF0">
    <property type="entry name" value="NICOTINAMIDE-NUCLEOTIDE ADENYLYLTRANSFERASE"/>
    <property type="match status" value="1"/>
</dbReference>
<dbReference type="Proteomes" id="UP000070544">
    <property type="component" value="Unassembled WGS sequence"/>
</dbReference>
<comment type="pathway">
    <text evidence="3 17">Cofactor biosynthesis; NAD(+) biosynthesis; NAD(+) from nicotinamide D-ribonucleotide: step 1/1.</text>
</comment>